<dbReference type="EMBL" id="CP120682">
    <property type="protein sequence ID" value="WKN35147.1"/>
    <property type="molecule type" value="Genomic_DNA"/>
</dbReference>
<dbReference type="Gene3D" id="2.170.130.10">
    <property type="entry name" value="TonB-dependent receptor, plug domain"/>
    <property type="match status" value="1"/>
</dbReference>
<name>A0AA49GJ35_9BACT</name>
<dbReference type="GO" id="GO:0009279">
    <property type="term" value="C:cell outer membrane"/>
    <property type="evidence" value="ECO:0007669"/>
    <property type="project" value="UniProtKB-SubCell"/>
</dbReference>
<gene>
    <name evidence="13" type="ORF">K4G66_22480</name>
</gene>
<dbReference type="AlphaFoldDB" id="A0AA49GJ35"/>
<dbReference type="GO" id="GO:0044718">
    <property type="term" value="P:siderophore transmembrane transport"/>
    <property type="evidence" value="ECO:0007669"/>
    <property type="project" value="TreeGrafter"/>
</dbReference>
<dbReference type="Pfam" id="PF00593">
    <property type="entry name" value="TonB_dep_Rec_b-barrel"/>
    <property type="match status" value="1"/>
</dbReference>
<keyword evidence="3 8" id="KW-1134">Transmembrane beta strand</keyword>
<evidence type="ECO:0000256" key="7">
    <source>
        <dbReference type="ARBA" id="ARBA00023237"/>
    </source>
</evidence>
<evidence type="ECO:0000259" key="11">
    <source>
        <dbReference type="Pfam" id="PF00593"/>
    </source>
</evidence>
<comment type="subcellular location">
    <subcellularLocation>
        <location evidence="1 8">Cell outer membrane</location>
        <topology evidence="1 8">Multi-pass membrane protein</topology>
    </subcellularLocation>
</comment>
<reference evidence="13" key="1">
    <citation type="journal article" date="2023" name="Comput. Struct. Biotechnol. J.">
        <title>Discovery of a novel marine Bacteroidetes with a rich repertoire of carbohydrate-active enzymes.</title>
        <authorList>
            <person name="Chen B."/>
            <person name="Liu G."/>
            <person name="Chen Q."/>
            <person name="Wang H."/>
            <person name="Liu L."/>
            <person name="Tang K."/>
        </authorList>
    </citation>
    <scope>NUCLEOTIDE SEQUENCE</scope>
    <source>
        <strain evidence="13">TK19036</strain>
    </source>
</reference>
<dbReference type="InterPro" id="IPR036942">
    <property type="entry name" value="Beta-barrel_TonB_sf"/>
</dbReference>
<comment type="similarity">
    <text evidence="8 9">Belongs to the TonB-dependent receptor family.</text>
</comment>
<feature type="signal peptide" evidence="10">
    <location>
        <begin position="1"/>
        <end position="21"/>
    </location>
</feature>
<keyword evidence="13" id="KW-0675">Receptor</keyword>
<dbReference type="PANTHER" id="PTHR30069:SF28">
    <property type="entry name" value="TONB-DEPENDENT RECEPTOR YNCD-RELATED"/>
    <property type="match status" value="1"/>
</dbReference>
<evidence type="ECO:0000256" key="5">
    <source>
        <dbReference type="ARBA" id="ARBA00023077"/>
    </source>
</evidence>
<sequence>MNKTLLFCIYCLYSLFSTAFAQVDSDTTVVRTQTLDELTVIAYDTEQKLLETPAAVAVLPSQEISAYDATSVVPAMNTIPGVRMEQRSPGSYRIAIRGSALRAPFGVRNIKVYWNDIPFTDPTGSTAFNLLDVVNMGSIEIIKGPAGSIYGAGTGGIVNIHSLPRGEAQDLIEVGATLGSYGLQRYTASVSQSGERSRWAVRYAHQQSEGYRDHTALDRDMLELRGEFDVSDQHTVSASFLYSDLFYEIPGGLTLEQFQENPRQARPGNAFVMGSEEANASIDQEYVLFGLTNEYTWNEHLKNQTTIYGDFSFFENPFNLDYKRDSRQSGGGRTRFYYDHMLGNIETRYTLGAEFQSGTSVSRNFGNRMGQPDTLNFDDELRSQQAIFFAKADFTLPNGFFITAGLSHNRLNYDINRLVDVALDSAYRVEKSFDPVWIPHLGITKQLTEQIALRGDVSLGFSPPTIEEVRTNEGSINLGLRPEEGINYELGLRGLIWNDKVQIDASAFYFQLDETIVQRVVLRDSDQRETTVFTNTGSTDQRGLELGATWFAIQAPKQTVSNLEIQSSFTHHNFTFNTYQQGNEDFSGNALTGVAPNIWVTTIRLHTKPGFYANLSYNYTDEMPLDDGNSVYSDSYRLIQAKVGFRRSLSSDWQLDIFGGADNLLDEAYSLGNDLNAFGGRYYQPAPARNFYFGIKVGIPG</sequence>
<keyword evidence="5 9" id="KW-0798">TonB box</keyword>
<evidence type="ECO:0000256" key="3">
    <source>
        <dbReference type="ARBA" id="ARBA00022452"/>
    </source>
</evidence>
<evidence type="ECO:0000256" key="6">
    <source>
        <dbReference type="ARBA" id="ARBA00023136"/>
    </source>
</evidence>
<dbReference type="GO" id="GO:0015344">
    <property type="term" value="F:siderophore uptake transmembrane transporter activity"/>
    <property type="evidence" value="ECO:0007669"/>
    <property type="project" value="TreeGrafter"/>
</dbReference>
<dbReference type="InterPro" id="IPR039426">
    <property type="entry name" value="TonB-dep_rcpt-like"/>
</dbReference>
<evidence type="ECO:0000256" key="1">
    <source>
        <dbReference type="ARBA" id="ARBA00004571"/>
    </source>
</evidence>
<evidence type="ECO:0000256" key="4">
    <source>
        <dbReference type="ARBA" id="ARBA00022692"/>
    </source>
</evidence>
<evidence type="ECO:0000256" key="8">
    <source>
        <dbReference type="PROSITE-ProRule" id="PRU01360"/>
    </source>
</evidence>
<dbReference type="SUPFAM" id="SSF56935">
    <property type="entry name" value="Porins"/>
    <property type="match status" value="1"/>
</dbReference>
<dbReference type="PANTHER" id="PTHR30069">
    <property type="entry name" value="TONB-DEPENDENT OUTER MEMBRANE RECEPTOR"/>
    <property type="match status" value="1"/>
</dbReference>
<keyword evidence="7 8" id="KW-0998">Cell outer membrane</keyword>
<evidence type="ECO:0000313" key="13">
    <source>
        <dbReference type="EMBL" id="WKN35147.1"/>
    </source>
</evidence>
<keyword evidence="2 8" id="KW-0813">Transport</keyword>
<dbReference type="InterPro" id="IPR037066">
    <property type="entry name" value="Plug_dom_sf"/>
</dbReference>
<keyword evidence="4 8" id="KW-0812">Transmembrane</keyword>
<dbReference type="InterPro" id="IPR000531">
    <property type="entry name" value="Beta-barrel_TonB"/>
</dbReference>
<dbReference type="PROSITE" id="PS52016">
    <property type="entry name" value="TONB_DEPENDENT_REC_3"/>
    <property type="match status" value="1"/>
</dbReference>
<accession>A0AA49GJ35</accession>
<feature type="domain" description="TonB-dependent receptor plug" evidence="12">
    <location>
        <begin position="49"/>
        <end position="156"/>
    </location>
</feature>
<dbReference type="Gene3D" id="2.40.170.20">
    <property type="entry name" value="TonB-dependent receptor, beta-barrel domain"/>
    <property type="match status" value="1"/>
</dbReference>
<protein>
    <submittedName>
        <fullName evidence="13">TonB-dependent receptor</fullName>
    </submittedName>
</protein>
<feature type="chain" id="PRO_5041303584" evidence="10">
    <location>
        <begin position="22"/>
        <end position="701"/>
    </location>
</feature>
<keyword evidence="10" id="KW-0732">Signal</keyword>
<proteinExistence type="inferred from homology"/>
<evidence type="ECO:0000256" key="2">
    <source>
        <dbReference type="ARBA" id="ARBA00022448"/>
    </source>
</evidence>
<reference evidence="13" key="2">
    <citation type="journal article" date="2024" name="Antonie Van Leeuwenhoek">
        <title>Roseihalotalea indica gen. nov., sp. nov., a halophilic Bacteroidetes from mesopelagic Southwest Indian Ocean with higher carbohydrate metabolic potential.</title>
        <authorList>
            <person name="Chen B."/>
            <person name="Zhang M."/>
            <person name="Lin D."/>
            <person name="Ye J."/>
            <person name="Tang K."/>
        </authorList>
    </citation>
    <scope>NUCLEOTIDE SEQUENCE</scope>
    <source>
        <strain evidence="13">TK19036</strain>
    </source>
</reference>
<feature type="domain" description="TonB-dependent receptor-like beta-barrel" evidence="11">
    <location>
        <begin position="231"/>
        <end position="664"/>
    </location>
</feature>
<evidence type="ECO:0000256" key="9">
    <source>
        <dbReference type="RuleBase" id="RU003357"/>
    </source>
</evidence>
<evidence type="ECO:0000256" key="10">
    <source>
        <dbReference type="SAM" id="SignalP"/>
    </source>
</evidence>
<organism evidence="13">
    <name type="scientific">Roseihalotalea indica</name>
    <dbReference type="NCBI Taxonomy" id="2867963"/>
    <lineage>
        <taxon>Bacteria</taxon>
        <taxon>Pseudomonadati</taxon>
        <taxon>Bacteroidota</taxon>
        <taxon>Cytophagia</taxon>
        <taxon>Cytophagales</taxon>
        <taxon>Catalimonadaceae</taxon>
        <taxon>Roseihalotalea</taxon>
    </lineage>
</organism>
<evidence type="ECO:0000259" key="12">
    <source>
        <dbReference type="Pfam" id="PF07715"/>
    </source>
</evidence>
<keyword evidence="6 8" id="KW-0472">Membrane</keyword>
<dbReference type="Pfam" id="PF07715">
    <property type="entry name" value="Plug"/>
    <property type="match status" value="1"/>
</dbReference>
<dbReference type="InterPro" id="IPR012910">
    <property type="entry name" value="Plug_dom"/>
</dbReference>